<comment type="caution">
    <text evidence="2">The sequence shown here is derived from an EMBL/GenBank/DDBJ whole genome shotgun (WGS) entry which is preliminary data.</text>
</comment>
<evidence type="ECO:0000313" key="2">
    <source>
        <dbReference type="EMBL" id="KAF8874320.1"/>
    </source>
</evidence>
<sequence>MRTSVRGPGQGEEARFNDPPRSLPVGLAHHHDQERDKGHNKSRVQRDLFLKARKTEARASICGF</sequence>
<keyword evidence="3" id="KW-1185">Reference proteome</keyword>
<gene>
    <name evidence="2" type="ORF">CPB84DRAFT_1797615</name>
</gene>
<reference evidence="2" key="1">
    <citation type="submission" date="2020-11" db="EMBL/GenBank/DDBJ databases">
        <authorList>
            <consortium name="DOE Joint Genome Institute"/>
            <person name="Ahrendt S."/>
            <person name="Riley R."/>
            <person name="Andreopoulos W."/>
            <person name="LaButti K."/>
            <person name="Pangilinan J."/>
            <person name="Ruiz-duenas F.J."/>
            <person name="Barrasa J.M."/>
            <person name="Sanchez-Garcia M."/>
            <person name="Camarero S."/>
            <person name="Miyauchi S."/>
            <person name="Serrano A."/>
            <person name="Linde D."/>
            <person name="Babiker R."/>
            <person name="Drula E."/>
            <person name="Ayuso-Fernandez I."/>
            <person name="Pacheco R."/>
            <person name="Padilla G."/>
            <person name="Ferreira P."/>
            <person name="Barriuso J."/>
            <person name="Kellner H."/>
            <person name="Castanera R."/>
            <person name="Alfaro M."/>
            <person name="Ramirez L."/>
            <person name="Pisabarro A.G."/>
            <person name="Kuo A."/>
            <person name="Tritt A."/>
            <person name="Lipzen A."/>
            <person name="He G."/>
            <person name="Yan M."/>
            <person name="Ng V."/>
            <person name="Cullen D."/>
            <person name="Martin F."/>
            <person name="Rosso M.-N."/>
            <person name="Henrissat B."/>
            <person name="Hibbett D."/>
            <person name="Martinez A.T."/>
            <person name="Grigoriev I.V."/>
        </authorList>
    </citation>
    <scope>NUCLEOTIDE SEQUENCE</scope>
    <source>
        <strain evidence="2">AH 44721</strain>
    </source>
</reference>
<evidence type="ECO:0000313" key="3">
    <source>
        <dbReference type="Proteomes" id="UP000724874"/>
    </source>
</evidence>
<evidence type="ECO:0000256" key="1">
    <source>
        <dbReference type="SAM" id="MobiDB-lite"/>
    </source>
</evidence>
<protein>
    <submittedName>
        <fullName evidence="2">Uncharacterized protein</fullName>
    </submittedName>
</protein>
<feature type="compositionally biased region" description="Basic and acidic residues" evidence="1">
    <location>
        <begin position="29"/>
        <end position="46"/>
    </location>
</feature>
<dbReference type="Proteomes" id="UP000724874">
    <property type="component" value="Unassembled WGS sequence"/>
</dbReference>
<dbReference type="AlphaFoldDB" id="A0A9P5NAM9"/>
<feature type="region of interest" description="Disordered" evidence="1">
    <location>
        <begin position="1"/>
        <end position="46"/>
    </location>
</feature>
<organism evidence="2 3">
    <name type="scientific">Gymnopilus junonius</name>
    <name type="common">Spectacular rustgill mushroom</name>
    <name type="synonym">Gymnopilus spectabilis subsp. junonius</name>
    <dbReference type="NCBI Taxonomy" id="109634"/>
    <lineage>
        <taxon>Eukaryota</taxon>
        <taxon>Fungi</taxon>
        <taxon>Dikarya</taxon>
        <taxon>Basidiomycota</taxon>
        <taxon>Agaricomycotina</taxon>
        <taxon>Agaricomycetes</taxon>
        <taxon>Agaricomycetidae</taxon>
        <taxon>Agaricales</taxon>
        <taxon>Agaricineae</taxon>
        <taxon>Hymenogastraceae</taxon>
        <taxon>Gymnopilus</taxon>
    </lineage>
</organism>
<proteinExistence type="predicted"/>
<dbReference type="EMBL" id="JADNYJ010000216">
    <property type="protein sequence ID" value="KAF8874320.1"/>
    <property type="molecule type" value="Genomic_DNA"/>
</dbReference>
<name>A0A9P5NAM9_GYMJU</name>
<accession>A0A9P5NAM9</accession>